<proteinExistence type="predicted"/>
<dbReference type="GO" id="GO:0003824">
    <property type="term" value="F:catalytic activity"/>
    <property type="evidence" value="ECO:0007669"/>
    <property type="project" value="InterPro"/>
</dbReference>
<dbReference type="Gene3D" id="3.20.10.10">
    <property type="entry name" value="D-amino Acid Aminotransferase, subunit A, domain 2"/>
    <property type="match status" value="1"/>
</dbReference>
<dbReference type="Pfam" id="PF01063">
    <property type="entry name" value="Aminotran_4"/>
    <property type="match status" value="1"/>
</dbReference>
<dbReference type="AlphaFoldDB" id="A0A835IBU4"/>
<dbReference type="SUPFAM" id="SSF56752">
    <property type="entry name" value="D-aminoacid aminotransferase-like PLP-dependent enzymes"/>
    <property type="match status" value="1"/>
</dbReference>
<dbReference type="EMBL" id="JADFTS010000003">
    <property type="protein sequence ID" value="KAF9616040.1"/>
    <property type="molecule type" value="Genomic_DNA"/>
</dbReference>
<dbReference type="InterPro" id="IPR001544">
    <property type="entry name" value="Aminotrans_IV"/>
</dbReference>
<evidence type="ECO:0000313" key="1">
    <source>
        <dbReference type="EMBL" id="KAF9616040.1"/>
    </source>
</evidence>
<comment type="caution">
    <text evidence="1">The sequence shown here is derived from an EMBL/GenBank/DDBJ whole genome shotgun (WGS) entry which is preliminary data.</text>
</comment>
<protein>
    <submittedName>
        <fullName evidence="1">Uncharacterized protein</fullName>
    </submittedName>
</protein>
<reference evidence="1 2" key="1">
    <citation type="submission" date="2020-10" db="EMBL/GenBank/DDBJ databases">
        <title>The Coptis chinensis genome and diversification of protoberbering-type alkaloids.</title>
        <authorList>
            <person name="Wang B."/>
            <person name="Shu S."/>
            <person name="Song C."/>
            <person name="Liu Y."/>
        </authorList>
    </citation>
    <scope>NUCLEOTIDE SEQUENCE [LARGE SCALE GENOMIC DNA]</scope>
    <source>
        <strain evidence="1">HL-2020</strain>
        <tissue evidence="1">Leaf</tissue>
    </source>
</reference>
<evidence type="ECO:0000313" key="2">
    <source>
        <dbReference type="Proteomes" id="UP000631114"/>
    </source>
</evidence>
<keyword evidence="2" id="KW-1185">Reference proteome</keyword>
<gene>
    <name evidence="1" type="ORF">IFM89_028337</name>
</gene>
<dbReference type="PANTHER" id="PTHR47703:SF2">
    <property type="entry name" value="D-AMINOACID AMINOTRANSFERASE-LIKE PLP-DEPENDENT ENZYMES SUPERFAMILY PROTEIN"/>
    <property type="match status" value="1"/>
</dbReference>
<dbReference type="InterPro" id="IPR036038">
    <property type="entry name" value="Aminotransferase-like"/>
</dbReference>
<dbReference type="InterPro" id="IPR043132">
    <property type="entry name" value="BCAT-like_C"/>
</dbReference>
<accession>A0A835IBU4</accession>
<dbReference type="PANTHER" id="PTHR47703">
    <property type="entry name" value="D-AMINOACID AMINOTRANSFERASE-LIKE PLP-DEPENDENT ENZYMES SUPERFAMILY PROTEIN"/>
    <property type="match status" value="1"/>
</dbReference>
<organism evidence="1 2">
    <name type="scientific">Coptis chinensis</name>
    <dbReference type="NCBI Taxonomy" id="261450"/>
    <lineage>
        <taxon>Eukaryota</taxon>
        <taxon>Viridiplantae</taxon>
        <taxon>Streptophyta</taxon>
        <taxon>Embryophyta</taxon>
        <taxon>Tracheophyta</taxon>
        <taxon>Spermatophyta</taxon>
        <taxon>Magnoliopsida</taxon>
        <taxon>Ranunculales</taxon>
        <taxon>Ranunculaceae</taxon>
        <taxon>Coptidoideae</taxon>
        <taxon>Coptis</taxon>
    </lineage>
</organism>
<name>A0A835IBU4_9MAGN</name>
<sequence>MSSSSCVRFLVINGDVIQTQVPQVSTFLETNPGAYTTTRTHNAASCILFWDRHMRRIAQSATILANSRPEFFFGLSKSCPFNSFFASSSSWESVMRPLVSDALRKVMTISMNKRGGGEELAITSLVSGNVSNLDSIVEGDTEETRISKAINVCVHVGTYVPLVFGVKENGARLAVVGHGREVARAKFSEWVTMRKSLEKLRPPLTNELLLSNDGDQILEGCLTNFFAVCCKEKTDVTEQYLSDSKSGYSFEVQTAPLSDGVLPGVIRQLVIEVCQSRGIPFREVAPCWSQRKLWNEAFITNSLRVVQHVEKIQVPSSWELIEMKTWKEVNWEEICFKECPGVITSEIQKEIGRRADLEGYPISNFT</sequence>
<dbReference type="Proteomes" id="UP000631114">
    <property type="component" value="Unassembled WGS sequence"/>
</dbReference>
<dbReference type="OrthoDB" id="59470at2759"/>